<feature type="domain" description="DinB-like" evidence="1">
    <location>
        <begin position="12"/>
        <end position="150"/>
    </location>
</feature>
<evidence type="ECO:0000259" key="1">
    <source>
        <dbReference type="Pfam" id="PF12867"/>
    </source>
</evidence>
<name>A0ABW9ZY50_9BACT</name>
<reference evidence="2 3" key="1">
    <citation type="submission" date="2020-01" db="EMBL/GenBank/DDBJ databases">
        <title>Genome analysis.</title>
        <authorList>
            <person name="Wu S."/>
            <person name="Wang G."/>
        </authorList>
    </citation>
    <scope>NUCLEOTIDE SEQUENCE [LARGE SCALE GENOMIC DNA]</scope>
    <source>
        <strain evidence="2 3">SYL130</strain>
    </source>
</reference>
<dbReference type="RefSeq" id="WP_161820353.1">
    <property type="nucleotide sequence ID" value="NZ_JAACJS010000015.1"/>
</dbReference>
<protein>
    <submittedName>
        <fullName evidence="2">DinB family protein</fullName>
    </submittedName>
</protein>
<evidence type="ECO:0000313" key="3">
    <source>
        <dbReference type="Proteomes" id="UP000753802"/>
    </source>
</evidence>
<dbReference type="Gene3D" id="1.20.120.450">
    <property type="entry name" value="dinb family like domain"/>
    <property type="match status" value="1"/>
</dbReference>
<keyword evidence="3" id="KW-1185">Reference proteome</keyword>
<evidence type="ECO:0000313" key="2">
    <source>
        <dbReference type="EMBL" id="NCI52096.1"/>
    </source>
</evidence>
<dbReference type="Pfam" id="PF12867">
    <property type="entry name" value="DinB_2"/>
    <property type="match status" value="1"/>
</dbReference>
<dbReference type="InterPro" id="IPR024775">
    <property type="entry name" value="DinB-like"/>
</dbReference>
<dbReference type="SUPFAM" id="SSF109854">
    <property type="entry name" value="DinB/YfiT-like putative metalloenzymes"/>
    <property type="match status" value="1"/>
</dbReference>
<dbReference type="EMBL" id="JAACJS010000015">
    <property type="protein sequence ID" value="NCI52096.1"/>
    <property type="molecule type" value="Genomic_DNA"/>
</dbReference>
<dbReference type="InterPro" id="IPR034660">
    <property type="entry name" value="DinB/YfiT-like"/>
</dbReference>
<dbReference type="Proteomes" id="UP000753802">
    <property type="component" value="Unassembled WGS sequence"/>
</dbReference>
<organism evidence="2 3">
    <name type="scientific">Sediminibacterium roseum</name>
    <dbReference type="NCBI Taxonomy" id="1978412"/>
    <lineage>
        <taxon>Bacteria</taxon>
        <taxon>Pseudomonadati</taxon>
        <taxon>Bacteroidota</taxon>
        <taxon>Chitinophagia</taxon>
        <taxon>Chitinophagales</taxon>
        <taxon>Chitinophagaceae</taxon>
        <taxon>Sediminibacterium</taxon>
    </lineage>
</organism>
<sequence>MKFNLEQSIDILSRTPDVLLALLKGLPDEWVMQHEGEGTWSPFDVVGHLIVCEQTNFIIRTKLILSDAADKTVSLIDMTAHLGANQGKGIFELLLEFEALRRNNILSLKNMQLTETDLGKTANHPTMGTIQLRELLSTWVSHDLIHIAQVARVMAKQYRESVGPFLHFLRVMQ</sequence>
<accession>A0ABW9ZY50</accession>
<proteinExistence type="predicted"/>
<gene>
    <name evidence="2" type="ORF">GWC95_19380</name>
</gene>
<comment type="caution">
    <text evidence="2">The sequence shown here is derived from an EMBL/GenBank/DDBJ whole genome shotgun (WGS) entry which is preliminary data.</text>
</comment>